<proteinExistence type="predicted"/>
<evidence type="ECO:0000313" key="2">
    <source>
        <dbReference type="EMBL" id="MBR0577286.1"/>
    </source>
</evidence>
<dbReference type="AlphaFoldDB" id="A0A941HRD1"/>
<organism evidence="2 3">
    <name type="scientific">Proteiniclasticum sediminis</name>
    <dbReference type="NCBI Taxonomy" id="2804028"/>
    <lineage>
        <taxon>Bacteria</taxon>
        <taxon>Bacillati</taxon>
        <taxon>Bacillota</taxon>
        <taxon>Clostridia</taxon>
        <taxon>Eubacteriales</taxon>
        <taxon>Clostridiaceae</taxon>
        <taxon>Proteiniclasticum</taxon>
    </lineage>
</organism>
<feature type="coiled-coil region" evidence="1">
    <location>
        <begin position="24"/>
        <end position="82"/>
    </location>
</feature>
<dbReference type="Proteomes" id="UP000675379">
    <property type="component" value="Unassembled WGS sequence"/>
</dbReference>
<comment type="caution">
    <text evidence="2">The sequence shown here is derived from an EMBL/GenBank/DDBJ whole genome shotgun (WGS) entry which is preliminary data.</text>
</comment>
<sequence length="136" mass="15860">MSVIRFFISSRPRFSTCDIESSLEENISERIAVVDEQIKSLQQELLATADMKNSGDELGMEIRKLRNEKQAIQAEEASHQDRRTRIDELITFLEALTCELTEYNEHYVRTLLEKITVHDNHFIVEFKSGIEIQIDE</sequence>
<keyword evidence="3" id="KW-1185">Reference proteome</keyword>
<keyword evidence="1" id="KW-0175">Coiled coil</keyword>
<reference evidence="2" key="1">
    <citation type="submission" date="2021-04" db="EMBL/GenBank/DDBJ databases">
        <title>Proteiniclasticum sedimins sp. nov., an obligate anaerobic bacterium isolated from anaerobic sludge.</title>
        <authorList>
            <person name="Liu J."/>
        </authorList>
    </citation>
    <scope>NUCLEOTIDE SEQUENCE</scope>
    <source>
        <strain evidence="2">BAD-10</strain>
    </source>
</reference>
<evidence type="ECO:0000256" key="1">
    <source>
        <dbReference type="SAM" id="Coils"/>
    </source>
</evidence>
<name>A0A941HRD1_9CLOT</name>
<evidence type="ECO:0000313" key="3">
    <source>
        <dbReference type="Proteomes" id="UP000675379"/>
    </source>
</evidence>
<protein>
    <submittedName>
        <fullName evidence="2">Uncharacterized protein</fullName>
    </submittedName>
</protein>
<accession>A0A941HRD1</accession>
<dbReference type="EMBL" id="JAGSCS010000025">
    <property type="protein sequence ID" value="MBR0577286.1"/>
    <property type="molecule type" value="Genomic_DNA"/>
</dbReference>
<gene>
    <name evidence="2" type="ORF">KCG48_13280</name>
</gene>